<dbReference type="RefSeq" id="WP_185104445.1">
    <property type="nucleotide sequence ID" value="NZ_BAAAXY010000203.1"/>
</dbReference>
<gene>
    <name evidence="2" type="ORF">HD593_004914</name>
</gene>
<feature type="transmembrane region" description="Helical" evidence="1">
    <location>
        <begin position="90"/>
        <end position="112"/>
    </location>
</feature>
<evidence type="ECO:0000313" key="3">
    <source>
        <dbReference type="Proteomes" id="UP000565579"/>
    </source>
</evidence>
<keyword evidence="1" id="KW-0812">Transmembrane</keyword>
<keyword evidence="1" id="KW-0472">Membrane</keyword>
<name>A0A7X0NUY6_9ACTN</name>
<organism evidence="2 3">
    <name type="scientific">Nonomuraea rubra</name>
    <dbReference type="NCBI Taxonomy" id="46180"/>
    <lineage>
        <taxon>Bacteria</taxon>
        <taxon>Bacillati</taxon>
        <taxon>Actinomycetota</taxon>
        <taxon>Actinomycetes</taxon>
        <taxon>Streptosporangiales</taxon>
        <taxon>Streptosporangiaceae</taxon>
        <taxon>Nonomuraea</taxon>
    </lineage>
</organism>
<sequence>MSTIAQASPTVTPARRALALLAPIGPLVMAGWALTVPYQVADGPAQWIPKAAAGVARLQVSMWMLLAFALTAGVGAIVTGLVARRASPRLGTAGLVLTYVGFSALSFSGAGYDAAAVASVRAGLDVAATERILAQMHTFQAPSAGGAVFTPMMFLGVILLAVALWRGREVPRWAVLSLPASFLLVMFGGFIAMPVNALGWLMLAVGFCAAGLAHLRHPA</sequence>
<keyword evidence="3" id="KW-1185">Reference proteome</keyword>
<dbReference type="Proteomes" id="UP000565579">
    <property type="component" value="Unassembled WGS sequence"/>
</dbReference>
<evidence type="ECO:0008006" key="4">
    <source>
        <dbReference type="Google" id="ProtNLM"/>
    </source>
</evidence>
<feature type="transmembrane region" description="Helical" evidence="1">
    <location>
        <begin position="60"/>
        <end position="83"/>
    </location>
</feature>
<dbReference type="EMBL" id="JACHMI010000001">
    <property type="protein sequence ID" value="MBB6550119.1"/>
    <property type="molecule type" value="Genomic_DNA"/>
</dbReference>
<evidence type="ECO:0000313" key="2">
    <source>
        <dbReference type="EMBL" id="MBB6550119.1"/>
    </source>
</evidence>
<feature type="transmembrane region" description="Helical" evidence="1">
    <location>
        <begin position="146"/>
        <end position="166"/>
    </location>
</feature>
<comment type="caution">
    <text evidence="2">The sequence shown here is derived from an EMBL/GenBank/DDBJ whole genome shotgun (WGS) entry which is preliminary data.</text>
</comment>
<feature type="transmembrane region" description="Helical" evidence="1">
    <location>
        <begin position="197"/>
        <end position="215"/>
    </location>
</feature>
<proteinExistence type="predicted"/>
<evidence type="ECO:0000256" key="1">
    <source>
        <dbReference type="SAM" id="Phobius"/>
    </source>
</evidence>
<accession>A0A7X0NUY6</accession>
<protein>
    <recommendedName>
        <fullName evidence="4">DUF4386 family protein</fullName>
    </recommendedName>
</protein>
<keyword evidence="1" id="KW-1133">Transmembrane helix</keyword>
<feature type="transmembrane region" description="Helical" evidence="1">
    <location>
        <begin position="20"/>
        <end position="40"/>
    </location>
</feature>
<reference evidence="2 3" key="1">
    <citation type="submission" date="2020-08" db="EMBL/GenBank/DDBJ databases">
        <title>Sequencing the genomes of 1000 actinobacteria strains.</title>
        <authorList>
            <person name="Klenk H.-P."/>
        </authorList>
    </citation>
    <scope>NUCLEOTIDE SEQUENCE [LARGE SCALE GENOMIC DNA]</scope>
    <source>
        <strain evidence="2 3">DSM 43768</strain>
    </source>
</reference>
<dbReference type="AlphaFoldDB" id="A0A7X0NUY6"/>
<feature type="transmembrane region" description="Helical" evidence="1">
    <location>
        <begin position="173"/>
        <end position="191"/>
    </location>
</feature>